<protein>
    <submittedName>
        <fullName evidence="5">Disease resistance protein RPV1-like</fullName>
    </submittedName>
</protein>
<dbReference type="PROSITE" id="PS50104">
    <property type="entry name" value="TIR"/>
    <property type="match status" value="1"/>
</dbReference>
<dbReference type="SMART" id="SM00255">
    <property type="entry name" value="TIR"/>
    <property type="match status" value="1"/>
</dbReference>
<dbReference type="Gene3D" id="3.40.50.10140">
    <property type="entry name" value="Toll/interleukin-1 receptor homology (TIR) domain"/>
    <property type="match status" value="1"/>
</dbReference>
<dbReference type="Gene3D" id="1.10.8.430">
    <property type="entry name" value="Helical domain of apoptotic protease-activating factors"/>
    <property type="match status" value="1"/>
</dbReference>
<dbReference type="RefSeq" id="XP_030525319.2">
    <property type="nucleotide sequence ID" value="XM_030669459.2"/>
</dbReference>
<dbReference type="InterPro" id="IPR000157">
    <property type="entry name" value="TIR_dom"/>
</dbReference>
<dbReference type="InterPro" id="IPR001611">
    <property type="entry name" value="Leu-rich_rpt"/>
</dbReference>
<dbReference type="GeneID" id="115737370"/>
<dbReference type="Gene3D" id="3.80.10.10">
    <property type="entry name" value="Ribonuclease Inhibitor"/>
    <property type="match status" value="2"/>
</dbReference>
<gene>
    <name evidence="5" type="primary">LOC115737370</name>
</gene>
<organism evidence="4 5">
    <name type="scientific">Rhodamnia argentea</name>
    <dbReference type="NCBI Taxonomy" id="178133"/>
    <lineage>
        <taxon>Eukaryota</taxon>
        <taxon>Viridiplantae</taxon>
        <taxon>Streptophyta</taxon>
        <taxon>Embryophyta</taxon>
        <taxon>Tracheophyta</taxon>
        <taxon>Spermatophyta</taxon>
        <taxon>Magnoliopsida</taxon>
        <taxon>eudicotyledons</taxon>
        <taxon>Gunneridae</taxon>
        <taxon>Pentapetalae</taxon>
        <taxon>rosids</taxon>
        <taxon>malvids</taxon>
        <taxon>Myrtales</taxon>
        <taxon>Myrtaceae</taxon>
        <taxon>Myrtoideae</taxon>
        <taxon>Myrteae</taxon>
        <taxon>Australasian group</taxon>
        <taxon>Rhodamnia</taxon>
    </lineage>
</organism>
<dbReference type="InterPro" id="IPR002182">
    <property type="entry name" value="NB-ARC"/>
</dbReference>
<dbReference type="SUPFAM" id="SSF52058">
    <property type="entry name" value="L domain-like"/>
    <property type="match status" value="1"/>
</dbReference>
<reference evidence="5" key="2">
    <citation type="submission" date="2025-08" db="UniProtKB">
        <authorList>
            <consortium name="RefSeq"/>
        </authorList>
    </citation>
    <scope>IDENTIFICATION</scope>
    <source>
        <tissue evidence="5">Leaf</tissue>
    </source>
</reference>
<evidence type="ECO:0000313" key="5">
    <source>
        <dbReference type="RefSeq" id="XP_030525319.2"/>
    </source>
</evidence>
<dbReference type="PANTHER" id="PTHR11017">
    <property type="entry name" value="LEUCINE-RICH REPEAT-CONTAINING PROTEIN"/>
    <property type="match status" value="1"/>
</dbReference>
<keyword evidence="4" id="KW-1185">Reference proteome</keyword>
<dbReference type="Gene3D" id="3.40.50.300">
    <property type="entry name" value="P-loop containing nucleotide triphosphate hydrolases"/>
    <property type="match status" value="1"/>
</dbReference>
<dbReference type="Pfam" id="PF01582">
    <property type="entry name" value="TIR"/>
    <property type="match status" value="1"/>
</dbReference>
<sequence length="937" mass="105984">MAESAAGRESDNLDAKQPEADVILSFRGSDDVLGFVDSLHRRLVAEGIQVFRNDDETLSILPEGVSSFKIYVPIFSRTYADSPRCLETLALMIEHTSRSGGKKEILPVFYDVERSDVLLEKKSLYRDALGMHKQGLGNEKVEQWKKALVEAGKVEGWKQSSYTSQGALVISIGGEILSRLKIKHNYVPEDLSIGDNPMFSYRTSELQDSQESKVMELLELDVNDIRIVGIHGRDGIGKTALAKIVYDQISLRFDACSFLVDMEETKQQPGGVQYLHTKLIFDILKREYEAACAFEEVRFLKEIFRNFKVLIVLDDVETGSLLEEFVGAKLDWFGPGSRIIVTSKERSVLQGFADRGLGPSYYDVIPMHHNQAFYFFWRCAVGKRDELPLYAYIANNIVKAAKGLPLLLKVFGSFLHDKGLEEWIKFEDIIQQSQEDYQKILSTIYDALDRKQKQMFLDIACFPPDVDYGFASYMWHYYDHADKVMEVLRRMSLIKAEENKIGMHSMLRCLARKIICKGFHDPGTGIELSIPAIAQDKSKEKQEADHLNTEVAGHEIPLNTTFLSLGRTNGGEFAATLSNIRWLHWQGCPPDAISIHLKENGNLTILDLSWSKVTESWGAWKGIKMEQLKVLNLTGCADLLATPSFSCCPNLEILILERCSRLVHVDPSINDLKLLVTLNLKFCSELTMLPVEMGGMNALRELLIDDTSVRELPASIGKLIQLQILSATNCFALDHVPDSVWKAEALSVIAFDGAEIHELPDSIGDLKKLRRLSLRYCRQLGMLPDSIGELANSLEELDISGTGITQLPDLTKHLRNLKVLRMGSCFIRKFPRDIEWLTNLEEVHASLSRNLGGDIPSGIWLLRHLRELRLRATSISRLPPEIQFMSSLQTLDLFDCDCLKDLPTVPPPKLIKLEVDPHRKQKMLGSSEFSRWWYLLQ</sequence>
<proteinExistence type="predicted"/>
<evidence type="ECO:0000313" key="4">
    <source>
        <dbReference type="Proteomes" id="UP000827889"/>
    </source>
</evidence>
<dbReference type="KEGG" id="rarg:115737370"/>
<accession>A0A8B8NT02</accession>
<dbReference type="InterPro" id="IPR027417">
    <property type="entry name" value="P-loop_NTPase"/>
</dbReference>
<dbReference type="PROSITE" id="PS51450">
    <property type="entry name" value="LRR"/>
    <property type="match status" value="1"/>
</dbReference>
<dbReference type="Proteomes" id="UP000827889">
    <property type="component" value="Chromosome 2"/>
</dbReference>
<dbReference type="Pfam" id="PF00931">
    <property type="entry name" value="NB-ARC"/>
    <property type="match status" value="1"/>
</dbReference>
<dbReference type="PRINTS" id="PR00364">
    <property type="entry name" value="DISEASERSIST"/>
</dbReference>
<feature type="domain" description="TIR" evidence="3">
    <location>
        <begin position="18"/>
        <end position="152"/>
    </location>
</feature>
<evidence type="ECO:0000256" key="2">
    <source>
        <dbReference type="ARBA" id="ARBA00022821"/>
    </source>
</evidence>
<dbReference type="Pfam" id="PF23598">
    <property type="entry name" value="LRR_14"/>
    <property type="match status" value="1"/>
</dbReference>
<dbReference type="AlphaFoldDB" id="A0A8B8NT02"/>
<evidence type="ECO:0000259" key="3">
    <source>
        <dbReference type="PROSITE" id="PS50104"/>
    </source>
</evidence>
<keyword evidence="1" id="KW-0677">Repeat</keyword>
<dbReference type="InterPro" id="IPR044974">
    <property type="entry name" value="Disease_R_plants"/>
</dbReference>
<dbReference type="InterPro" id="IPR035897">
    <property type="entry name" value="Toll_tir_struct_dom_sf"/>
</dbReference>
<keyword evidence="2" id="KW-0611">Plant defense</keyword>
<dbReference type="InterPro" id="IPR055414">
    <property type="entry name" value="LRR_R13L4/SHOC2-like"/>
</dbReference>
<evidence type="ECO:0000256" key="1">
    <source>
        <dbReference type="ARBA" id="ARBA00022737"/>
    </source>
</evidence>
<dbReference type="InterPro" id="IPR032675">
    <property type="entry name" value="LRR_dom_sf"/>
</dbReference>
<reference evidence="4" key="1">
    <citation type="submission" date="2025-05" db="UniProtKB">
        <authorList>
            <consortium name="RefSeq"/>
        </authorList>
    </citation>
    <scope>NUCLEOTIDE SEQUENCE [LARGE SCALE GENOMIC DNA]</scope>
</reference>
<dbReference type="PANTHER" id="PTHR11017:SF570">
    <property type="entry name" value="DISEASE RESISTANCE PROTEIN (TIR-NBS CLASS)-RELATED"/>
    <property type="match status" value="1"/>
</dbReference>
<dbReference type="SUPFAM" id="SSF52200">
    <property type="entry name" value="Toll/Interleukin receptor TIR domain"/>
    <property type="match status" value="1"/>
</dbReference>
<dbReference type="InterPro" id="IPR042197">
    <property type="entry name" value="Apaf_helical"/>
</dbReference>
<dbReference type="SUPFAM" id="SSF52540">
    <property type="entry name" value="P-loop containing nucleoside triphosphate hydrolases"/>
    <property type="match status" value="1"/>
</dbReference>
<name>A0A8B8NT02_9MYRT</name>